<comment type="similarity">
    <text evidence="1 2">Belongs to the Iojap/RsfS family.</text>
</comment>
<dbReference type="InterPro" id="IPR043519">
    <property type="entry name" value="NT_sf"/>
</dbReference>
<dbReference type="HAMAP" id="MF_01477">
    <property type="entry name" value="Iojap_RsfS"/>
    <property type="match status" value="1"/>
</dbReference>
<comment type="function">
    <text evidence="2">Functions as a ribosomal silencing factor. Interacts with ribosomal protein uL14 (rplN), blocking formation of intersubunit bridge B8. Prevents association of the 30S and 50S ribosomal subunits and the formation of functional ribosomes, thus repressing translation.</text>
</comment>
<evidence type="ECO:0000256" key="2">
    <source>
        <dbReference type="HAMAP-Rule" id="MF_01477"/>
    </source>
</evidence>
<dbReference type="AlphaFoldDB" id="A0A926DD75"/>
<evidence type="ECO:0000313" key="3">
    <source>
        <dbReference type="EMBL" id="MBC8535702.1"/>
    </source>
</evidence>
<keyword evidence="2" id="KW-0678">Repressor</keyword>
<dbReference type="PANTHER" id="PTHR21043">
    <property type="entry name" value="IOJAP SUPERFAMILY ORTHOLOG"/>
    <property type="match status" value="1"/>
</dbReference>
<sequence length="120" mass="13602">MELTPLEMAKKIAKVLDAKKAEELQVIGIGDITVLADYFVICTANSTTQVKALADEVEFQMTALGLEPHHTEGYRSSQWVLLDYSSVVVHIFVREAREFYKLERLWADGEKVDLQDIVTE</sequence>
<accession>A0A926DD75</accession>
<comment type="subunit">
    <text evidence="2">Interacts with ribosomal protein uL14 (rplN).</text>
</comment>
<dbReference type="Pfam" id="PF02410">
    <property type="entry name" value="RsfS"/>
    <property type="match status" value="1"/>
</dbReference>
<protein>
    <recommendedName>
        <fullName evidence="2">Ribosomal silencing factor RsfS</fullName>
    </recommendedName>
</protein>
<comment type="subcellular location">
    <subcellularLocation>
        <location evidence="2">Cytoplasm</location>
    </subcellularLocation>
</comment>
<name>A0A926DD75_9FIRM</name>
<dbReference type="InterPro" id="IPR004394">
    <property type="entry name" value="Iojap/RsfS/C7orf30"/>
</dbReference>
<dbReference type="GO" id="GO:0042256">
    <property type="term" value="P:cytosolic ribosome assembly"/>
    <property type="evidence" value="ECO:0007669"/>
    <property type="project" value="UniProtKB-UniRule"/>
</dbReference>
<evidence type="ECO:0000256" key="1">
    <source>
        <dbReference type="ARBA" id="ARBA00010574"/>
    </source>
</evidence>
<proteinExistence type="inferred from homology"/>
<dbReference type="GO" id="GO:0090071">
    <property type="term" value="P:negative regulation of ribosome biogenesis"/>
    <property type="evidence" value="ECO:0007669"/>
    <property type="project" value="UniProtKB-UniRule"/>
</dbReference>
<organism evidence="3 4">
    <name type="scientific">Feifania hominis</name>
    <dbReference type="NCBI Taxonomy" id="2763660"/>
    <lineage>
        <taxon>Bacteria</taxon>
        <taxon>Bacillati</taxon>
        <taxon>Bacillota</taxon>
        <taxon>Clostridia</taxon>
        <taxon>Eubacteriales</taxon>
        <taxon>Feifaniaceae</taxon>
        <taxon>Feifania</taxon>
    </lineage>
</organism>
<dbReference type="GO" id="GO:0017148">
    <property type="term" value="P:negative regulation of translation"/>
    <property type="evidence" value="ECO:0007669"/>
    <property type="project" value="UniProtKB-UniRule"/>
</dbReference>
<dbReference type="Proteomes" id="UP000620366">
    <property type="component" value="Unassembled WGS sequence"/>
</dbReference>
<dbReference type="NCBIfam" id="TIGR00090">
    <property type="entry name" value="rsfS_iojap_ybeB"/>
    <property type="match status" value="1"/>
</dbReference>
<dbReference type="EMBL" id="JACRSP010000001">
    <property type="protein sequence ID" value="MBC8535702.1"/>
    <property type="molecule type" value="Genomic_DNA"/>
</dbReference>
<reference evidence="3" key="1">
    <citation type="submission" date="2020-08" db="EMBL/GenBank/DDBJ databases">
        <title>Genome public.</title>
        <authorList>
            <person name="Liu C."/>
            <person name="Sun Q."/>
        </authorList>
    </citation>
    <scope>NUCLEOTIDE SEQUENCE</scope>
    <source>
        <strain evidence="3">BX7</strain>
    </source>
</reference>
<dbReference type="SUPFAM" id="SSF81301">
    <property type="entry name" value="Nucleotidyltransferase"/>
    <property type="match status" value="1"/>
</dbReference>
<comment type="caution">
    <text evidence="3">The sequence shown here is derived from an EMBL/GenBank/DDBJ whole genome shotgun (WGS) entry which is preliminary data.</text>
</comment>
<gene>
    <name evidence="2 3" type="primary">rsfS</name>
    <name evidence="3" type="ORF">H8695_03225</name>
</gene>
<evidence type="ECO:0000313" key="4">
    <source>
        <dbReference type="Proteomes" id="UP000620366"/>
    </source>
</evidence>
<keyword evidence="4" id="KW-1185">Reference proteome</keyword>
<keyword evidence="2" id="KW-0963">Cytoplasm</keyword>
<dbReference type="PANTHER" id="PTHR21043:SF0">
    <property type="entry name" value="MITOCHONDRIAL ASSEMBLY OF RIBOSOMAL LARGE SUBUNIT PROTEIN 1"/>
    <property type="match status" value="1"/>
</dbReference>
<keyword evidence="2" id="KW-0810">Translation regulation</keyword>
<dbReference type="GO" id="GO:0043023">
    <property type="term" value="F:ribosomal large subunit binding"/>
    <property type="evidence" value="ECO:0007669"/>
    <property type="project" value="TreeGrafter"/>
</dbReference>
<dbReference type="GO" id="GO:0005737">
    <property type="term" value="C:cytoplasm"/>
    <property type="evidence" value="ECO:0007669"/>
    <property type="project" value="UniProtKB-SubCell"/>
</dbReference>
<dbReference type="Gene3D" id="3.30.460.10">
    <property type="entry name" value="Beta Polymerase, domain 2"/>
    <property type="match status" value="1"/>
</dbReference>